<evidence type="ECO:0000256" key="5">
    <source>
        <dbReference type="ARBA" id="ARBA00024867"/>
    </source>
</evidence>
<dbReference type="SUPFAM" id="SSF46894">
    <property type="entry name" value="C-terminal effector domain of the bipartite response regulators"/>
    <property type="match status" value="1"/>
</dbReference>
<dbReference type="SMART" id="SM00862">
    <property type="entry name" value="Trans_reg_C"/>
    <property type="match status" value="1"/>
</dbReference>
<dbReference type="InterPro" id="IPR036388">
    <property type="entry name" value="WH-like_DNA-bd_sf"/>
</dbReference>
<keyword evidence="11" id="KW-1185">Reference proteome</keyword>
<dbReference type="GO" id="GO:0005829">
    <property type="term" value="C:cytosol"/>
    <property type="evidence" value="ECO:0007669"/>
    <property type="project" value="TreeGrafter"/>
</dbReference>
<keyword evidence="3 7" id="KW-0238">DNA-binding</keyword>
<dbReference type="InterPro" id="IPR016032">
    <property type="entry name" value="Sig_transdc_resp-reg_C-effctor"/>
</dbReference>
<dbReference type="CDD" id="cd18159">
    <property type="entry name" value="REC_OmpR_NsrR-like"/>
    <property type="match status" value="1"/>
</dbReference>
<proteinExistence type="predicted"/>
<reference evidence="11" key="1">
    <citation type="submission" date="2015-01" db="EMBL/GenBank/DDBJ databases">
        <authorList>
            <person name="Manzoor Shahid"/>
            <person name="Zubair Saima"/>
        </authorList>
    </citation>
    <scope>NUCLEOTIDE SEQUENCE [LARGE SCALE GENOMIC DNA]</scope>
    <source>
        <strain evidence="11">Sp3</strain>
    </source>
</reference>
<dbReference type="PROSITE" id="PS51755">
    <property type="entry name" value="OMPR_PHOB"/>
    <property type="match status" value="1"/>
</dbReference>
<dbReference type="InterPro" id="IPR039420">
    <property type="entry name" value="WalR-like"/>
</dbReference>
<dbReference type="CDD" id="cd00383">
    <property type="entry name" value="trans_reg_C"/>
    <property type="match status" value="1"/>
</dbReference>
<dbReference type="OrthoDB" id="9790442at2"/>
<dbReference type="PROSITE" id="PS50110">
    <property type="entry name" value="RESPONSE_REGULATORY"/>
    <property type="match status" value="1"/>
</dbReference>
<dbReference type="Gene3D" id="3.40.50.2300">
    <property type="match status" value="1"/>
</dbReference>
<feature type="DNA-binding region" description="OmpR/PhoB-type" evidence="7">
    <location>
        <begin position="126"/>
        <end position="223"/>
    </location>
</feature>
<dbReference type="Proteomes" id="UP000046155">
    <property type="component" value="Unassembled WGS sequence"/>
</dbReference>
<sequence>MYKIMIIEDDITIARTIKDHLSKWDYDVIYVTDFKNIIEQLIQFEPQLVLLDVMLPFFNGFHWCSEIRKISKVPVIFISSASDNMNIVMAINMGGDDFIVKPFDLHVLTAKVGALLRRTYSFQGQVNIIEHNGAVLNLSDATLTYQNKKIELTKNDYKILQLLMENNGKVVSREEIMQHLWESDNFVDDNTLTVNITRLRKKLAEAGLDNFIKTKKGLGYLVE</sequence>
<dbReference type="InterPro" id="IPR011006">
    <property type="entry name" value="CheY-like_superfamily"/>
</dbReference>
<evidence type="ECO:0000256" key="3">
    <source>
        <dbReference type="ARBA" id="ARBA00023125"/>
    </source>
</evidence>
<keyword evidence="2" id="KW-0805">Transcription regulation</keyword>
<dbReference type="Pfam" id="PF00072">
    <property type="entry name" value="Response_reg"/>
    <property type="match status" value="1"/>
</dbReference>
<dbReference type="Gene3D" id="1.10.10.10">
    <property type="entry name" value="Winged helix-like DNA-binding domain superfamily/Winged helix DNA-binding domain"/>
    <property type="match status" value="1"/>
</dbReference>
<dbReference type="GO" id="GO:0000976">
    <property type="term" value="F:transcription cis-regulatory region binding"/>
    <property type="evidence" value="ECO:0007669"/>
    <property type="project" value="TreeGrafter"/>
</dbReference>
<evidence type="ECO:0000313" key="11">
    <source>
        <dbReference type="Proteomes" id="UP000046155"/>
    </source>
</evidence>
<evidence type="ECO:0000256" key="7">
    <source>
        <dbReference type="PROSITE-ProRule" id="PRU01091"/>
    </source>
</evidence>
<dbReference type="GO" id="GO:0000156">
    <property type="term" value="F:phosphorelay response regulator activity"/>
    <property type="evidence" value="ECO:0007669"/>
    <property type="project" value="TreeGrafter"/>
</dbReference>
<dbReference type="SMART" id="SM00448">
    <property type="entry name" value="REC"/>
    <property type="match status" value="1"/>
</dbReference>
<dbReference type="Pfam" id="PF00486">
    <property type="entry name" value="Trans_reg_C"/>
    <property type="match status" value="1"/>
</dbReference>
<evidence type="ECO:0000259" key="9">
    <source>
        <dbReference type="PROSITE" id="PS51755"/>
    </source>
</evidence>
<keyword evidence="6" id="KW-0597">Phosphoprotein</keyword>
<evidence type="ECO:0000256" key="4">
    <source>
        <dbReference type="ARBA" id="ARBA00023163"/>
    </source>
</evidence>
<name>A0A0B7MDZ8_9FIRM</name>
<dbReference type="InterPro" id="IPR001867">
    <property type="entry name" value="OmpR/PhoB-type_DNA-bd"/>
</dbReference>
<comment type="function">
    <text evidence="5">May play the central regulatory role in sporulation. It may be an element of the effector pathway responsible for the activation of sporulation genes in response to nutritional stress. Spo0A may act in concert with spo0H (a sigma factor) to control the expression of some genes that are critical to the sporulation process.</text>
</comment>
<organism evidence="10 11">
    <name type="scientific">Syntrophaceticus schinkii</name>
    <dbReference type="NCBI Taxonomy" id="499207"/>
    <lineage>
        <taxon>Bacteria</taxon>
        <taxon>Bacillati</taxon>
        <taxon>Bacillota</taxon>
        <taxon>Clostridia</taxon>
        <taxon>Thermoanaerobacterales</taxon>
        <taxon>Thermoanaerobacterales Family III. Incertae Sedis</taxon>
        <taxon>Syntrophaceticus</taxon>
    </lineage>
</organism>
<dbReference type="SUPFAM" id="SSF52172">
    <property type="entry name" value="CheY-like"/>
    <property type="match status" value="1"/>
</dbReference>
<dbReference type="GO" id="GO:0032993">
    <property type="term" value="C:protein-DNA complex"/>
    <property type="evidence" value="ECO:0007669"/>
    <property type="project" value="TreeGrafter"/>
</dbReference>
<dbReference type="GO" id="GO:0006355">
    <property type="term" value="P:regulation of DNA-templated transcription"/>
    <property type="evidence" value="ECO:0007669"/>
    <property type="project" value="InterPro"/>
</dbReference>
<keyword evidence="4" id="KW-0804">Transcription</keyword>
<evidence type="ECO:0000256" key="2">
    <source>
        <dbReference type="ARBA" id="ARBA00023015"/>
    </source>
</evidence>
<dbReference type="PANTHER" id="PTHR48111:SF43">
    <property type="entry name" value="STAGE 0 SPORULATION PROTEIN A HOMOLOG"/>
    <property type="match status" value="1"/>
</dbReference>
<evidence type="ECO:0000256" key="6">
    <source>
        <dbReference type="PROSITE-ProRule" id="PRU00169"/>
    </source>
</evidence>
<evidence type="ECO:0000259" key="8">
    <source>
        <dbReference type="PROSITE" id="PS50110"/>
    </source>
</evidence>
<accession>A0A0B7MDZ8</accession>
<evidence type="ECO:0000256" key="1">
    <source>
        <dbReference type="ARBA" id="ARBA00018672"/>
    </source>
</evidence>
<dbReference type="AlphaFoldDB" id="A0A0B7MDZ8"/>
<dbReference type="InterPro" id="IPR001789">
    <property type="entry name" value="Sig_transdc_resp-reg_receiver"/>
</dbReference>
<dbReference type="RefSeq" id="WP_044664867.1">
    <property type="nucleotide sequence ID" value="NZ_CDRZ01000179.1"/>
</dbReference>
<protein>
    <recommendedName>
        <fullName evidence="1">Stage 0 sporulation protein A homolog</fullName>
    </recommendedName>
</protein>
<feature type="modified residue" description="4-aspartylphosphate" evidence="6">
    <location>
        <position position="52"/>
    </location>
</feature>
<feature type="domain" description="OmpR/PhoB-type" evidence="9">
    <location>
        <begin position="126"/>
        <end position="223"/>
    </location>
</feature>
<feature type="domain" description="Response regulatory" evidence="8">
    <location>
        <begin position="3"/>
        <end position="116"/>
    </location>
</feature>
<dbReference type="PANTHER" id="PTHR48111">
    <property type="entry name" value="REGULATOR OF RPOS"/>
    <property type="match status" value="1"/>
</dbReference>
<dbReference type="EMBL" id="CDRZ01000179">
    <property type="protein sequence ID" value="CEO88789.1"/>
    <property type="molecule type" value="Genomic_DNA"/>
</dbReference>
<gene>
    <name evidence="10" type="primary">bceR</name>
    <name evidence="10" type="ORF">SSCH_260015</name>
</gene>
<evidence type="ECO:0000313" key="10">
    <source>
        <dbReference type="EMBL" id="CEO88789.1"/>
    </source>
</evidence>